<dbReference type="OrthoDB" id="280487at2"/>
<dbReference type="AlphaFoldDB" id="A0A1C3EP15"/>
<dbReference type="InterPro" id="IPR011335">
    <property type="entry name" value="Restrct_endonuc-II-like"/>
</dbReference>
<reference evidence="2 3" key="1">
    <citation type="submission" date="2016-05" db="EMBL/GenBank/DDBJ databases">
        <title>Genomic and physiological characterization of Planctopirus sp. isolated from fresh water lake.</title>
        <authorList>
            <person name="Subhash Y."/>
            <person name="Ramana C."/>
        </authorList>
    </citation>
    <scope>NUCLEOTIDE SEQUENCE [LARGE SCALE GENOMIC DNA]</scope>
    <source>
        <strain evidence="2 3">JC280</strain>
    </source>
</reference>
<dbReference type="InterPro" id="IPR008538">
    <property type="entry name" value="Uma2"/>
</dbReference>
<comment type="caution">
    <text evidence="2">The sequence shown here is derived from an EMBL/GenBank/DDBJ whole genome shotgun (WGS) entry which is preliminary data.</text>
</comment>
<dbReference type="PANTHER" id="PTHR34107">
    <property type="entry name" value="SLL0198 PROTEIN-RELATED"/>
    <property type="match status" value="1"/>
</dbReference>
<dbReference type="EMBL" id="LYDR01000039">
    <property type="protein sequence ID" value="ODA34929.1"/>
    <property type="molecule type" value="Genomic_DNA"/>
</dbReference>
<proteinExistence type="predicted"/>
<keyword evidence="3" id="KW-1185">Reference proteome</keyword>
<sequence length="202" mass="22680">MAPALTTPQKAETQLWVDDLFRQLEGIEGKAEIVDGGIFLTSPAGAWHTIVSTRIGRLIEHYSQATGHGIAVSDNGTFRCELPHRQSFSPDAAFYLGPPARFEPFPIPPVFAVEIRSQDDYGPRAEIRLADKRRDYFAAGTLVVWDIDLRSTQVVRVYRSSRPEEPTIYRDCEQAEAEPALPGWSVPVKDFLPDDWEVEAPR</sequence>
<dbReference type="Pfam" id="PF05685">
    <property type="entry name" value="Uma2"/>
    <property type="match status" value="1"/>
</dbReference>
<dbReference type="SUPFAM" id="SSF52980">
    <property type="entry name" value="Restriction endonuclease-like"/>
    <property type="match status" value="1"/>
</dbReference>
<dbReference type="STRING" id="1841610.A6X21_04615"/>
<name>A0A1C3EP15_9PLAN</name>
<dbReference type="Proteomes" id="UP000094828">
    <property type="component" value="Unassembled WGS sequence"/>
</dbReference>
<dbReference type="PANTHER" id="PTHR34107:SF1">
    <property type="entry name" value="SLL0198 PROTEIN"/>
    <property type="match status" value="1"/>
</dbReference>
<protein>
    <recommendedName>
        <fullName evidence="1">Putative restriction endonuclease domain-containing protein</fullName>
    </recommendedName>
</protein>
<evidence type="ECO:0000313" key="2">
    <source>
        <dbReference type="EMBL" id="ODA34929.1"/>
    </source>
</evidence>
<feature type="domain" description="Putative restriction endonuclease" evidence="1">
    <location>
        <begin position="21"/>
        <end position="188"/>
    </location>
</feature>
<gene>
    <name evidence="2" type="ORF">A6X21_04615</name>
</gene>
<accession>A0A1C3EP15</accession>
<dbReference type="RefSeq" id="WP_068846470.1">
    <property type="nucleotide sequence ID" value="NZ_LYDR01000039.1"/>
</dbReference>
<dbReference type="CDD" id="cd06260">
    <property type="entry name" value="DUF820-like"/>
    <property type="match status" value="1"/>
</dbReference>
<dbReference type="InterPro" id="IPR012296">
    <property type="entry name" value="Nuclease_put_TT1808"/>
</dbReference>
<dbReference type="Gene3D" id="3.90.1570.10">
    <property type="entry name" value="tt1808, chain A"/>
    <property type="match status" value="1"/>
</dbReference>
<evidence type="ECO:0000259" key="1">
    <source>
        <dbReference type="Pfam" id="PF05685"/>
    </source>
</evidence>
<evidence type="ECO:0000313" key="3">
    <source>
        <dbReference type="Proteomes" id="UP000094828"/>
    </source>
</evidence>
<organism evidence="2 3">
    <name type="scientific">Planctopirus hydrillae</name>
    <dbReference type="NCBI Taxonomy" id="1841610"/>
    <lineage>
        <taxon>Bacteria</taxon>
        <taxon>Pseudomonadati</taxon>
        <taxon>Planctomycetota</taxon>
        <taxon>Planctomycetia</taxon>
        <taxon>Planctomycetales</taxon>
        <taxon>Planctomycetaceae</taxon>
        <taxon>Planctopirus</taxon>
    </lineage>
</organism>